<dbReference type="RefSeq" id="WP_130481804.1">
    <property type="nucleotide sequence ID" value="NZ_SGWV01000009.1"/>
</dbReference>
<proteinExistence type="inferred from homology"/>
<dbReference type="InterPro" id="IPR058792">
    <property type="entry name" value="Beta-barrel_RND_2"/>
</dbReference>
<dbReference type="Gene3D" id="1.10.287.470">
    <property type="entry name" value="Helix hairpin bin"/>
    <property type="match status" value="1"/>
</dbReference>
<feature type="domain" description="Multidrug resistance protein MdtA-like barrel-sandwich hybrid" evidence="3">
    <location>
        <begin position="64"/>
        <end position="199"/>
    </location>
</feature>
<dbReference type="AlphaFoldDB" id="A0A4Q7LK20"/>
<dbReference type="OrthoDB" id="9806939at2"/>
<protein>
    <submittedName>
        <fullName evidence="5">RND family efflux transporter MFP subunit</fullName>
    </submittedName>
</protein>
<feature type="domain" description="CusB-like beta-barrel" evidence="4">
    <location>
        <begin position="213"/>
        <end position="283"/>
    </location>
</feature>
<dbReference type="GO" id="GO:1990281">
    <property type="term" value="C:efflux pump complex"/>
    <property type="evidence" value="ECO:0007669"/>
    <property type="project" value="TreeGrafter"/>
</dbReference>
<keyword evidence="6" id="KW-1185">Reference proteome</keyword>
<evidence type="ECO:0000259" key="3">
    <source>
        <dbReference type="Pfam" id="PF25917"/>
    </source>
</evidence>
<dbReference type="Pfam" id="PF25954">
    <property type="entry name" value="Beta-barrel_RND_2"/>
    <property type="match status" value="1"/>
</dbReference>
<dbReference type="Gene3D" id="2.40.50.100">
    <property type="match status" value="1"/>
</dbReference>
<comment type="similarity">
    <text evidence="1">Belongs to the membrane fusion protein (MFP) (TC 8.A.1) family.</text>
</comment>
<dbReference type="EMBL" id="SGWV01000009">
    <property type="protein sequence ID" value="RZS54451.1"/>
    <property type="molecule type" value="Genomic_DNA"/>
</dbReference>
<dbReference type="Pfam" id="PF25917">
    <property type="entry name" value="BSH_RND"/>
    <property type="match status" value="1"/>
</dbReference>
<dbReference type="GO" id="GO:0015562">
    <property type="term" value="F:efflux transmembrane transporter activity"/>
    <property type="evidence" value="ECO:0007669"/>
    <property type="project" value="TreeGrafter"/>
</dbReference>
<dbReference type="Gene3D" id="2.40.30.170">
    <property type="match status" value="1"/>
</dbReference>
<dbReference type="InterPro" id="IPR006143">
    <property type="entry name" value="RND_pump_MFP"/>
</dbReference>
<comment type="caution">
    <text evidence="5">The sequence shown here is derived from an EMBL/GenBank/DDBJ whole genome shotgun (WGS) entry which is preliminary data.</text>
</comment>
<sequence>MTRSTRHLAPIAAVLALAGLVTTPATVAAGAEPVAAAIPVPTVTLQAQTIAGSLTLDASLQAVRQATVAAQVGGNVVALAVKAGDRVRAGQLLARIDERSTAAALAQGDAAVNQADAAARLARIERDRSRELHAQGYVSQAALDRAETQARAAEAALAQAQAGRGQAALARGFANVVAPFDGIVLATHLEAGDLAAPGRPVLTVYAPGALRAVVAVPASLAAQVRAASQIEIELADGRRLTPARRSELPGTDAVTQTLEWRLDLAGADAATLSPGLSVRARFEGLPIHTKPSAAGTALSVPRSAVLQRGELSAVYVADTNNHYVLRAVRTGPLGGESVSLLSGVRAGERIAADAVKAGLAGARPSN</sequence>
<reference evidence="5 6" key="1">
    <citation type="submission" date="2019-02" db="EMBL/GenBank/DDBJ databases">
        <title>Genomic Encyclopedia of Type Strains, Phase IV (KMG-IV): sequencing the most valuable type-strain genomes for metagenomic binning, comparative biology and taxonomic classification.</title>
        <authorList>
            <person name="Goeker M."/>
        </authorList>
    </citation>
    <scope>NUCLEOTIDE SEQUENCE [LARGE SCALE GENOMIC DNA]</scope>
    <source>
        <strain evidence="5 6">DSM 10617</strain>
    </source>
</reference>
<dbReference type="NCBIfam" id="TIGR01730">
    <property type="entry name" value="RND_mfp"/>
    <property type="match status" value="1"/>
</dbReference>
<accession>A0A4Q7LK20</accession>
<feature type="signal peptide" evidence="2">
    <location>
        <begin position="1"/>
        <end position="27"/>
    </location>
</feature>
<evidence type="ECO:0000256" key="1">
    <source>
        <dbReference type="ARBA" id="ARBA00009477"/>
    </source>
</evidence>
<keyword evidence="2" id="KW-0732">Signal</keyword>
<dbReference type="Gene3D" id="2.40.420.20">
    <property type="match status" value="1"/>
</dbReference>
<evidence type="ECO:0000313" key="5">
    <source>
        <dbReference type="EMBL" id="RZS54451.1"/>
    </source>
</evidence>
<dbReference type="Proteomes" id="UP000293433">
    <property type="component" value="Unassembled WGS sequence"/>
</dbReference>
<feature type="chain" id="PRO_5020417118" evidence="2">
    <location>
        <begin position="28"/>
        <end position="366"/>
    </location>
</feature>
<gene>
    <name evidence="5" type="ORF">EV685_1928</name>
</gene>
<evidence type="ECO:0000256" key="2">
    <source>
        <dbReference type="SAM" id="SignalP"/>
    </source>
</evidence>
<dbReference type="PANTHER" id="PTHR30469:SF38">
    <property type="entry name" value="HLYD FAMILY SECRETION PROTEIN"/>
    <property type="match status" value="1"/>
</dbReference>
<dbReference type="InterPro" id="IPR058625">
    <property type="entry name" value="MdtA-like_BSH"/>
</dbReference>
<name>A0A4Q7LK20_9BURK</name>
<dbReference type="PANTHER" id="PTHR30469">
    <property type="entry name" value="MULTIDRUG RESISTANCE PROTEIN MDTA"/>
    <property type="match status" value="1"/>
</dbReference>
<dbReference type="SUPFAM" id="SSF111369">
    <property type="entry name" value="HlyD-like secretion proteins"/>
    <property type="match status" value="1"/>
</dbReference>
<organism evidence="5 6">
    <name type="scientific">Sphaerotilus mobilis</name>
    <dbReference type="NCBI Taxonomy" id="47994"/>
    <lineage>
        <taxon>Bacteria</taxon>
        <taxon>Pseudomonadati</taxon>
        <taxon>Pseudomonadota</taxon>
        <taxon>Betaproteobacteria</taxon>
        <taxon>Burkholderiales</taxon>
        <taxon>Sphaerotilaceae</taxon>
        <taxon>Sphaerotilus</taxon>
    </lineage>
</organism>
<evidence type="ECO:0000259" key="4">
    <source>
        <dbReference type="Pfam" id="PF25954"/>
    </source>
</evidence>
<evidence type="ECO:0000313" key="6">
    <source>
        <dbReference type="Proteomes" id="UP000293433"/>
    </source>
</evidence>